<keyword evidence="11 12" id="KW-0503">Monooxygenase</keyword>
<evidence type="ECO:0000313" key="16">
    <source>
        <dbReference type="EMBL" id="QHC01088.1"/>
    </source>
</evidence>
<keyword evidence="4 12" id="KW-0285">Flavoprotein</keyword>
<dbReference type="SUPFAM" id="SSF63380">
    <property type="entry name" value="Riboflavin synthase domain-like"/>
    <property type="match status" value="1"/>
</dbReference>
<keyword evidence="7 12" id="KW-0274">FAD</keyword>
<dbReference type="InterPro" id="IPR036396">
    <property type="entry name" value="Cyt_P450_sf"/>
</dbReference>
<evidence type="ECO:0000259" key="15">
    <source>
        <dbReference type="PROSITE" id="PS51384"/>
    </source>
</evidence>
<dbReference type="InterPro" id="IPR001433">
    <property type="entry name" value="OxRdtase_FAD/NAD-bd"/>
</dbReference>
<comment type="catalytic activity">
    <reaction evidence="12">
        <text>an organic molecule + reduced [NADPH--hemoprotein reductase] + O2 = an alcohol + oxidized [NADPH--hemoprotein reductase] + H2O + H(+)</text>
        <dbReference type="Rhea" id="RHEA:17149"/>
        <dbReference type="Rhea" id="RHEA-COMP:11964"/>
        <dbReference type="Rhea" id="RHEA-COMP:11965"/>
        <dbReference type="ChEBI" id="CHEBI:15377"/>
        <dbReference type="ChEBI" id="CHEBI:15378"/>
        <dbReference type="ChEBI" id="CHEBI:15379"/>
        <dbReference type="ChEBI" id="CHEBI:30879"/>
        <dbReference type="ChEBI" id="CHEBI:57618"/>
        <dbReference type="ChEBI" id="CHEBI:58210"/>
        <dbReference type="ChEBI" id="CHEBI:142491"/>
        <dbReference type="EC" id="1.14.14.1"/>
    </reaction>
</comment>
<comment type="cofactor">
    <cofactor evidence="12">
        <name>FAD</name>
        <dbReference type="ChEBI" id="CHEBI:57692"/>
    </cofactor>
    <cofactor evidence="12">
        <name>FMN</name>
        <dbReference type="ChEBI" id="CHEBI:58210"/>
    </cofactor>
</comment>
<organism evidence="16 17">
    <name type="scientific">Epidermidibacterium keratini</name>
    <dbReference type="NCBI Taxonomy" id="1891644"/>
    <lineage>
        <taxon>Bacteria</taxon>
        <taxon>Bacillati</taxon>
        <taxon>Actinomycetota</taxon>
        <taxon>Actinomycetes</taxon>
        <taxon>Sporichthyales</taxon>
        <taxon>Sporichthyaceae</taxon>
        <taxon>Epidermidibacterium</taxon>
    </lineage>
</organism>
<dbReference type="InterPro" id="IPR008254">
    <property type="entry name" value="Flavodoxin/NO_synth"/>
</dbReference>
<dbReference type="Gene3D" id="2.40.30.10">
    <property type="entry name" value="Translation factors"/>
    <property type="match status" value="1"/>
</dbReference>
<dbReference type="FunFam" id="1.10.630.10:FF:000040">
    <property type="entry name" value="Bifunctional cytochrome P450/NADPH--P450 reductase"/>
    <property type="match status" value="1"/>
</dbReference>
<evidence type="ECO:0000259" key="14">
    <source>
        <dbReference type="PROSITE" id="PS50902"/>
    </source>
</evidence>
<evidence type="ECO:0000256" key="4">
    <source>
        <dbReference type="ARBA" id="ARBA00022630"/>
    </source>
</evidence>
<dbReference type="Gene3D" id="3.40.50.360">
    <property type="match status" value="1"/>
</dbReference>
<keyword evidence="8 12" id="KW-0521">NADP</keyword>
<dbReference type="CDD" id="cd11068">
    <property type="entry name" value="CYP120A1"/>
    <property type="match status" value="1"/>
</dbReference>
<dbReference type="GO" id="GO:0005829">
    <property type="term" value="C:cytosol"/>
    <property type="evidence" value="ECO:0007669"/>
    <property type="project" value="TreeGrafter"/>
</dbReference>
<dbReference type="InterPro" id="IPR002401">
    <property type="entry name" value="Cyt_P450_E_grp-I"/>
</dbReference>
<comment type="catalytic activity">
    <reaction evidence="12">
        <text>2 oxidized [cytochrome P450] + NADPH = 2 reduced [cytochrome P450] + NADP(+) + H(+)</text>
        <dbReference type="Rhea" id="RHEA:24040"/>
        <dbReference type="Rhea" id="RHEA-COMP:14627"/>
        <dbReference type="Rhea" id="RHEA-COMP:14628"/>
        <dbReference type="ChEBI" id="CHEBI:15378"/>
        <dbReference type="ChEBI" id="CHEBI:55376"/>
        <dbReference type="ChEBI" id="CHEBI:57783"/>
        <dbReference type="ChEBI" id="CHEBI:58349"/>
        <dbReference type="ChEBI" id="CHEBI:60344"/>
        <dbReference type="EC" id="1.6.2.4"/>
    </reaction>
</comment>
<dbReference type="Pfam" id="PF00258">
    <property type="entry name" value="Flavodoxin_1"/>
    <property type="match status" value="1"/>
</dbReference>
<evidence type="ECO:0000256" key="2">
    <source>
        <dbReference type="ARBA" id="ARBA00022448"/>
    </source>
</evidence>
<gene>
    <name evidence="16" type="ORF">EK0264_12835</name>
</gene>
<keyword evidence="9 12" id="KW-0560">Oxidoreductase</keyword>
<feature type="domain" description="Flavodoxin-like" evidence="14">
    <location>
        <begin position="487"/>
        <end position="626"/>
    </location>
</feature>
<dbReference type="InParanoid" id="A0A7L4YPV3"/>
<keyword evidence="10 12" id="KW-0408">Iron</keyword>
<dbReference type="InterPro" id="IPR017938">
    <property type="entry name" value="Riboflavin_synthase-like_b-brl"/>
</dbReference>
<dbReference type="Pfam" id="PF00067">
    <property type="entry name" value="p450"/>
    <property type="match status" value="1"/>
</dbReference>
<dbReference type="PROSITE" id="PS51384">
    <property type="entry name" value="FAD_FR"/>
    <property type="match status" value="1"/>
</dbReference>
<dbReference type="InterPro" id="IPR017972">
    <property type="entry name" value="Cyt_P450_CS"/>
</dbReference>
<dbReference type="PROSITE" id="PS50902">
    <property type="entry name" value="FLAVODOXIN_LIKE"/>
    <property type="match status" value="1"/>
</dbReference>
<dbReference type="GO" id="GO:0010181">
    <property type="term" value="F:FMN binding"/>
    <property type="evidence" value="ECO:0007669"/>
    <property type="project" value="UniProtKB-UniRule"/>
</dbReference>
<dbReference type="CDD" id="cd06206">
    <property type="entry name" value="bifunctional_CYPOR"/>
    <property type="match status" value="1"/>
</dbReference>
<dbReference type="EC" id="1.6.2.4" evidence="12"/>
<proteinExistence type="inferred from homology"/>
<dbReference type="Gene3D" id="1.10.630.10">
    <property type="entry name" value="Cytochrome P450"/>
    <property type="match status" value="1"/>
</dbReference>
<evidence type="ECO:0000256" key="3">
    <source>
        <dbReference type="ARBA" id="ARBA00022617"/>
    </source>
</evidence>
<dbReference type="SUPFAM" id="SSF52343">
    <property type="entry name" value="Ferredoxin reductase-like, C-terminal NADP-linked domain"/>
    <property type="match status" value="1"/>
</dbReference>
<dbReference type="SUPFAM" id="SSF52218">
    <property type="entry name" value="Flavoproteins"/>
    <property type="match status" value="1"/>
</dbReference>
<keyword evidence="2 12" id="KW-0813">Transport</keyword>
<dbReference type="AlphaFoldDB" id="A0A7L4YPV3"/>
<dbReference type="InterPro" id="IPR029039">
    <property type="entry name" value="Flavoprotein-like_sf"/>
</dbReference>
<evidence type="ECO:0000256" key="1">
    <source>
        <dbReference type="ARBA" id="ARBA00010018"/>
    </source>
</evidence>
<dbReference type="Proteomes" id="UP000463857">
    <property type="component" value="Chromosome"/>
</dbReference>
<evidence type="ECO:0000256" key="5">
    <source>
        <dbReference type="ARBA" id="ARBA00022643"/>
    </source>
</evidence>
<dbReference type="InterPro" id="IPR001128">
    <property type="entry name" value="Cyt_P450"/>
</dbReference>
<dbReference type="OrthoDB" id="3217230at2"/>
<dbReference type="InterPro" id="IPR003097">
    <property type="entry name" value="CysJ-like_FAD-binding"/>
</dbReference>
<dbReference type="PRINTS" id="PR00463">
    <property type="entry name" value="EP450I"/>
</dbReference>
<dbReference type="InterPro" id="IPR023173">
    <property type="entry name" value="NADPH_Cyt_P450_Rdtase_alpha"/>
</dbReference>
<dbReference type="RefSeq" id="WP_159546215.1">
    <property type="nucleotide sequence ID" value="NZ_CP047156.1"/>
</dbReference>
<reference evidence="16 17" key="1">
    <citation type="journal article" date="2018" name="Int. J. Syst. Evol. Microbiol.">
        <title>Epidermidibacterium keratini gen. nov., sp. nov., a member of the family Sporichthyaceae, isolated from keratin epidermis.</title>
        <authorList>
            <person name="Lee D.G."/>
            <person name="Trujillo M.E."/>
            <person name="Kang S."/>
            <person name="Nam J.J."/>
            <person name="Kim Y.J."/>
        </authorList>
    </citation>
    <scope>NUCLEOTIDE SEQUENCE [LARGE SCALE GENOMIC DNA]</scope>
    <source>
        <strain evidence="16 17">EPI-7</strain>
    </source>
</reference>
<dbReference type="PROSITE" id="PS00086">
    <property type="entry name" value="CYTOCHROME_P450"/>
    <property type="match status" value="1"/>
</dbReference>
<dbReference type="EC" id="1.14.14.1" evidence="12"/>
<feature type="domain" description="FAD-binding FR-type" evidence="15">
    <location>
        <begin position="660"/>
        <end position="896"/>
    </location>
</feature>
<comment type="similarity">
    <text evidence="1 12">In the N-terminal section; belongs to the cytochrome P450 family.</text>
</comment>
<dbReference type="Gene3D" id="3.40.50.80">
    <property type="entry name" value="Nucleotide-binding domain of ferredoxin-NADP reductase (FNR) module"/>
    <property type="match status" value="1"/>
</dbReference>
<sequence>MAEPASHAKIPGPTPKPLVGNLLDVVGGHTQIETIDELAAQYGGILELSVAGNRLIVASAHEYAAQMCGDPRWSKSVHQVLQQIRDFGGDGLFTAYNSEENWGKAHRLLMPAFGPMAIRDYFPRMLDIAEQMFTRWERFGAGHEVNVADDMTRLTLDTIALCAFDYRFNSFYAEQMHPFVDSMVRSLVEAGDRGRRLPGTQKLMVRTNRQYAADIDYMKQITREIVAERKKLPADQAPDDLLQRMLTAVDPLTGETLSEENIEYQLTTFLIAGHETTSGLLSFVTYELLANRDVLERARAVVDEVLGDRTPRFEDLAELGYLGQILRESLRLHPTAPAFALKPSEDVVLSGKYLIPARQPVMILLPTMHRDPAVWEDPDAFDPDRFAPGRLEQIPEYAWMPFGHGERACIGRPFALQEATLVLAMMLQRFDVDFAGPYTFELKETLTIKPADLVVTVTPRQTVRSEPAPETAPARAALPADAHGTPLLVLFGSNTGGSEGLARIVASEAVDRGWDAVAAPMDEYAGSLPTDGAVLVVTASYNGTPPDNAVKFVQWLDSLQDGDLAGVRYAVMGCGSRDWPATYQRIPTLVDDALAAAGAQRLRERGEADARSDFFGDWERWYRPFFDILGEQLGVTDSQVDSGPAYTVTEVTDDPLASELRLQPATVVENRELVNLDAADFARSKRHLEVRLPAGMSYRAGDYLAVLPQVHPELVARLARRVGLSPDAVVKVASRHSSAAVPTDRPVAVRDLLGRYLDLTLPATRGAIERLAASTPCPPERDALARLASDDAAYRSEVLDKRVGVADLLELYPSCQVDLGVLLEIVPAMRVRQYSISSSPLDSPDTASLTVSVVDAPARSGIGSYRGSGSSYLQSAQPGDKIAVALTHPSEQFRPPDDNATPVVLISAGSGIAPFRGFVRERVARDAAGEQAGPTVLFFGCDHPDVDDLYASEFAAYGDTVTVHRAYTFAPQDEVTFVQHRLWQQREQVAKLIADGARIYVCGDGEFMAPAVHETLARIHADTYGGGIERSLGWLDEMRDEGRYVTDVFG</sequence>
<evidence type="ECO:0000256" key="11">
    <source>
        <dbReference type="ARBA" id="ARBA00023033"/>
    </source>
</evidence>
<dbReference type="PRINTS" id="PR00385">
    <property type="entry name" value="P450"/>
</dbReference>
<dbReference type="Pfam" id="PF00175">
    <property type="entry name" value="NAD_binding_1"/>
    <property type="match status" value="1"/>
</dbReference>
<comment type="cofactor">
    <cofactor evidence="12 13">
        <name>heme</name>
        <dbReference type="ChEBI" id="CHEBI:30413"/>
    </cofactor>
</comment>
<dbReference type="PIRSF" id="PIRSF000209">
    <property type="entry name" value="Bifunctional_P450_P450R"/>
    <property type="match status" value="1"/>
</dbReference>
<evidence type="ECO:0000256" key="8">
    <source>
        <dbReference type="ARBA" id="ARBA00022857"/>
    </source>
</evidence>
<dbReference type="InterPro" id="IPR017927">
    <property type="entry name" value="FAD-bd_FR_type"/>
</dbReference>
<accession>A0A7L4YPV3</accession>
<keyword evidence="3 12" id="KW-0349">Heme</keyword>
<evidence type="ECO:0000256" key="13">
    <source>
        <dbReference type="PIRSR" id="PIRSR000209-1"/>
    </source>
</evidence>
<dbReference type="Gene3D" id="1.20.990.10">
    <property type="entry name" value="NADPH-cytochrome p450 Reductase, Chain A, domain 3"/>
    <property type="match status" value="1"/>
</dbReference>
<evidence type="ECO:0000256" key="10">
    <source>
        <dbReference type="ARBA" id="ARBA00023004"/>
    </source>
</evidence>
<evidence type="ECO:0000256" key="9">
    <source>
        <dbReference type="ARBA" id="ARBA00023002"/>
    </source>
</evidence>
<dbReference type="SMR" id="A0A7L4YPV3"/>
<dbReference type="GO" id="GO:0003958">
    <property type="term" value="F:NADPH-hemoprotein reductase activity"/>
    <property type="evidence" value="ECO:0007669"/>
    <property type="project" value="UniProtKB-UniRule"/>
</dbReference>
<evidence type="ECO:0000256" key="12">
    <source>
        <dbReference type="PIRNR" id="PIRNR000209"/>
    </source>
</evidence>
<dbReference type="KEGG" id="eke:EK0264_12835"/>
<name>A0A7L4YPV3_9ACTN</name>
<dbReference type="GO" id="GO:0070330">
    <property type="term" value="F:aromatase activity"/>
    <property type="evidence" value="ECO:0007669"/>
    <property type="project" value="UniProtKB-UniRule"/>
</dbReference>
<keyword evidence="5 12" id="KW-0288">FMN</keyword>
<dbReference type="SUPFAM" id="SSF48264">
    <property type="entry name" value="Cytochrome P450"/>
    <property type="match status" value="1"/>
</dbReference>
<keyword evidence="17" id="KW-1185">Reference proteome</keyword>
<dbReference type="PANTHER" id="PTHR19384:SF17">
    <property type="entry name" value="NADPH--CYTOCHROME P450 REDUCTASE"/>
    <property type="match status" value="1"/>
</dbReference>
<feature type="binding site" description="axial binding residue" evidence="13">
    <location>
        <position position="409"/>
    </location>
    <ligand>
        <name>heme</name>
        <dbReference type="ChEBI" id="CHEBI:30413"/>
    </ligand>
    <ligandPart>
        <name>Fe</name>
        <dbReference type="ChEBI" id="CHEBI:18248"/>
    </ligandPart>
</feature>
<protein>
    <recommendedName>
        <fullName evidence="12">Bifunctional cytochrome P450/NADPH--P450 reductase</fullName>
    </recommendedName>
    <domain>
        <recommendedName>
            <fullName evidence="12">Cytochrome P450</fullName>
            <ecNumber evidence="12">1.14.14.1</ecNumber>
        </recommendedName>
    </domain>
    <domain>
        <recommendedName>
            <fullName evidence="12">NADPH--cytochrome P450 reductase</fullName>
            <ecNumber evidence="12">1.6.2.4</ecNumber>
        </recommendedName>
    </domain>
</protein>
<evidence type="ECO:0000256" key="7">
    <source>
        <dbReference type="ARBA" id="ARBA00022827"/>
    </source>
</evidence>
<evidence type="ECO:0000313" key="17">
    <source>
        <dbReference type="Proteomes" id="UP000463857"/>
    </source>
</evidence>
<keyword evidence="6 12" id="KW-0479">Metal-binding</keyword>
<dbReference type="InterPro" id="IPR023206">
    <property type="entry name" value="Bifunctional_P450_P450_red"/>
</dbReference>
<evidence type="ECO:0000256" key="6">
    <source>
        <dbReference type="ARBA" id="ARBA00022723"/>
    </source>
</evidence>
<dbReference type="GO" id="GO:0020037">
    <property type="term" value="F:heme binding"/>
    <property type="evidence" value="ECO:0007669"/>
    <property type="project" value="UniProtKB-UniRule"/>
</dbReference>
<dbReference type="InterPro" id="IPR039261">
    <property type="entry name" value="FNR_nucleotide-bd"/>
</dbReference>
<keyword evidence="12" id="KW-0249">Electron transport</keyword>
<dbReference type="EMBL" id="CP047156">
    <property type="protein sequence ID" value="QHC01088.1"/>
    <property type="molecule type" value="Genomic_DNA"/>
</dbReference>
<dbReference type="GO" id="GO:0005506">
    <property type="term" value="F:iron ion binding"/>
    <property type="evidence" value="ECO:0007669"/>
    <property type="project" value="UniProtKB-UniRule"/>
</dbReference>
<dbReference type="Pfam" id="PF00667">
    <property type="entry name" value="FAD_binding_1"/>
    <property type="match status" value="1"/>
</dbReference>
<dbReference type="GO" id="GO:0050660">
    <property type="term" value="F:flavin adenine dinucleotide binding"/>
    <property type="evidence" value="ECO:0007669"/>
    <property type="project" value="TreeGrafter"/>
</dbReference>
<dbReference type="PANTHER" id="PTHR19384">
    <property type="entry name" value="NITRIC OXIDE SYNTHASE-RELATED"/>
    <property type="match status" value="1"/>
</dbReference>